<name>A0A0L0HPK8_SPIPD</name>
<dbReference type="AlphaFoldDB" id="A0A0L0HPK8"/>
<keyword evidence="2" id="KW-1185">Reference proteome</keyword>
<dbReference type="Proteomes" id="UP000053201">
    <property type="component" value="Unassembled WGS sequence"/>
</dbReference>
<dbReference type="InParanoid" id="A0A0L0HPK8"/>
<organism evidence="1 2">
    <name type="scientific">Spizellomyces punctatus (strain DAOM BR117)</name>
    <dbReference type="NCBI Taxonomy" id="645134"/>
    <lineage>
        <taxon>Eukaryota</taxon>
        <taxon>Fungi</taxon>
        <taxon>Fungi incertae sedis</taxon>
        <taxon>Chytridiomycota</taxon>
        <taxon>Chytridiomycota incertae sedis</taxon>
        <taxon>Chytridiomycetes</taxon>
        <taxon>Spizellomycetales</taxon>
        <taxon>Spizellomycetaceae</taxon>
        <taxon>Spizellomyces</taxon>
    </lineage>
</organism>
<reference evidence="1 2" key="1">
    <citation type="submission" date="2009-08" db="EMBL/GenBank/DDBJ databases">
        <title>The Genome Sequence of Spizellomyces punctatus strain DAOM BR117.</title>
        <authorList>
            <consortium name="The Broad Institute Genome Sequencing Platform"/>
            <person name="Russ C."/>
            <person name="Cuomo C."/>
            <person name="Shea T."/>
            <person name="Young S.K."/>
            <person name="Zeng Q."/>
            <person name="Koehrsen M."/>
            <person name="Haas B."/>
            <person name="Borodovsky M."/>
            <person name="Guigo R."/>
            <person name="Alvarado L."/>
            <person name="Berlin A."/>
            <person name="Bochicchio J."/>
            <person name="Borenstein D."/>
            <person name="Chapman S."/>
            <person name="Chen Z."/>
            <person name="Engels R."/>
            <person name="Freedman E."/>
            <person name="Gellesch M."/>
            <person name="Goldberg J."/>
            <person name="Griggs A."/>
            <person name="Gujja S."/>
            <person name="Heiman D."/>
            <person name="Hepburn T."/>
            <person name="Howarth C."/>
            <person name="Jen D."/>
            <person name="Larson L."/>
            <person name="Lewis B."/>
            <person name="Mehta T."/>
            <person name="Park D."/>
            <person name="Pearson M."/>
            <person name="Roberts A."/>
            <person name="Saif S."/>
            <person name="Shenoy N."/>
            <person name="Sisk P."/>
            <person name="Stolte C."/>
            <person name="Sykes S."/>
            <person name="Thomson T."/>
            <person name="Walk T."/>
            <person name="White J."/>
            <person name="Yandava C."/>
            <person name="Burger G."/>
            <person name="Gray M.W."/>
            <person name="Holland P.W.H."/>
            <person name="King N."/>
            <person name="Lang F.B.F."/>
            <person name="Roger A.J."/>
            <person name="Ruiz-Trillo I."/>
            <person name="Lander E."/>
            <person name="Nusbaum C."/>
        </authorList>
    </citation>
    <scope>NUCLEOTIDE SEQUENCE [LARGE SCALE GENOMIC DNA]</scope>
    <source>
        <strain evidence="1 2">DAOM BR117</strain>
    </source>
</reference>
<dbReference type="GeneID" id="27692086"/>
<protein>
    <submittedName>
        <fullName evidence="1">Uncharacterized protein</fullName>
    </submittedName>
</protein>
<evidence type="ECO:0000313" key="1">
    <source>
        <dbReference type="EMBL" id="KND02734.1"/>
    </source>
</evidence>
<sequence>MSRDTSRARGKSFDAKSLLTLAFNHKEAAQHLNDTWMAMQYRMQDPEGSERPEIYKNVDKNRVAKSNGTVMWGEQARPDILIKLLNFQRG</sequence>
<dbReference type="OrthoDB" id="10329406at2759"/>
<dbReference type="EMBL" id="KQ257452">
    <property type="protein sequence ID" value="KND02734.1"/>
    <property type="molecule type" value="Genomic_DNA"/>
</dbReference>
<dbReference type="VEuPathDB" id="FungiDB:SPPG_08961"/>
<accession>A0A0L0HPK8</accession>
<evidence type="ECO:0000313" key="2">
    <source>
        <dbReference type="Proteomes" id="UP000053201"/>
    </source>
</evidence>
<proteinExistence type="predicted"/>
<dbReference type="RefSeq" id="XP_016610773.1">
    <property type="nucleotide sequence ID" value="XM_016757111.1"/>
</dbReference>
<gene>
    <name evidence="1" type="ORF">SPPG_08961</name>
</gene>